<proteinExistence type="predicted"/>
<organism evidence="3">
    <name type="scientific">marine sediment metagenome</name>
    <dbReference type="NCBI Taxonomy" id="412755"/>
    <lineage>
        <taxon>unclassified sequences</taxon>
        <taxon>metagenomes</taxon>
        <taxon>ecological metagenomes</taxon>
    </lineage>
</organism>
<dbReference type="GO" id="GO:0003677">
    <property type="term" value="F:DNA binding"/>
    <property type="evidence" value="ECO:0007669"/>
    <property type="project" value="InterPro"/>
</dbReference>
<dbReference type="GO" id="GO:0032259">
    <property type="term" value="P:methylation"/>
    <property type="evidence" value="ECO:0007669"/>
    <property type="project" value="UniProtKB-KW"/>
</dbReference>
<evidence type="ECO:0000256" key="2">
    <source>
        <dbReference type="ARBA" id="ARBA00022679"/>
    </source>
</evidence>
<name>A0A0F9JNZ1_9ZZZZ</name>
<comment type="caution">
    <text evidence="3">The sequence shown here is derived from an EMBL/GenBank/DDBJ whole genome shotgun (WGS) entry which is preliminary data.</text>
</comment>
<dbReference type="GO" id="GO:0008170">
    <property type="term" value="F:N-methyltransferase activity"/>
    <property type="evidence" value="ECO:0007669"/>
    <property type="project" value="InterPro"/>
</dbReference>
<dbReference type="PRINTS" id="PR00508">
    <property type="entry name" value="S21N4MTFRASE"/>
</dbReference>
<protein>
    <submittedName>
        <fullName evidence="3">Uncharacterized protein</fullName>
    </submittedName>
</protein>
<dbReference type="EMBL" id="LAZR01010958">
    <property type="protein sequence ID" value="KKM64151.1"/>
    <property type="molecule type" value="Genomic_DNA"/>
</dbReference>
<accession>A0A0F9JNZ1</accession>
<dbReference type="InterPro" id="IPR001091">
    <property type="entry name" value="RM_Methyltransferase"/>
</dbReference>
<dbReference type="AlphaFoldDB" id="A0A0F9JNZ1"/>
<evidence type="ECO:0000256" key="1">
    <source>
        <dbReference type="ARBA" id="ARBA00022603"/>
    </source>
</evidence>
<dbReference type="InterPro" id="IPR029063">
    <property type="entry name" value="SAM-dependent_MTases_sf"/>
</dbReference>
<dbReference type="Gene3D" id="3.40.50.150">
    <property type="entry name" value="Vaccinia Virus protein VP39"/>
    <property type="match status" value="1"/>
</dbReference>
<keyword evidence="2" id="KW-0808">Transferase</keyword>
<sequence>MEGMAQFPDKYFDLAIVDPQFGIGCFWNKQTHTKHYGKKDWNNKPPDKSYFNELFRISNNQIIWGGNYFCHNLPITNSWIIWDKENDVEKMNTSECELAWTSLKIPMRKIKIPWSGGRKGNETGNKNIHPCQRPVSLHKWTLNKYAKPDMKIIDTHVGSASSIIAFLDYGCDWIGFEIDPDYHKSGSERIEIHKQQLKLFL</sequence>
<evidence type="ECO:0000313" key="3">
    <source>
        <dbReference type="EMBL" id="KKM64151.1"/>
    </source>
</evidence>
<keyword evidence="1" id="KW-0489">Methyltransferase</keyword>
<reference evidence="3" key="1">
    <citation type="journal article" date="2015" name="Nature">
        <title>Complex archaea that bridge the gap between prokaryotes and eukaryotes.</title>
        <authorList>
            <person name="Spang A."/>
            <person name="Saw J.H."/>
            <person name="Jorgensen S.L."/>
            <person name="Zaremba-Niedzwiedzka K."/>
            <person name="Martijn J."/>
            <person name="Lind A.E."/>
            <person name="van Eijk R."/>
            <person name="Schleper C."/>
            <person name="Guy L."/>
            <person name="Ettema T.J."/>
        </authorList>
    </citation>
    <scope>NUCLEOTIDE SEQUENCE</scope>
</reference>
<dbReference type="SUPFAM" id="SSF53335">
    <property type="entry name" value="S-adenosyl-L-methionine-dependent methyltransferases"/>
    <property type="match status" value="1"/>
</dbReference>
<gene>
    <name evidence="3" type="ORF">LCGC14_1504270</name>
</gene>